<dbReference type="PANTHER" id="PTHR48075:SF5">
    <property type="entry name" value="3-HYDROXYBUTYRYL-COA DEHYDROGENASE"/>
    <property type="match status" value="1"/>
</dbReference>
<dbReference type="Pfam" id="PF00725">
    <property type="entry name" value="3HCDH"/>
    <property type="match status" value="1"/>
</dbReference>
<evidence type="ECO:0000256" key="2">
    <source>
        <dbReference type="ARBA" id="ARBA00009463"/>
    </source>
</evidence>
<evidence type="ECO:0000256" key="3">
    <source>
        <dbReference type="ARBA" id="ARBA00023002"/>
    </source>
</evidence>
<organism evidence="8 9">
    <name type="scientific">Phytohabitans houttuyneae</name>
    <dbReference type="NCBI Taxonomy" id="1076126"/>
    <lineage>
        <taxon>Bacteria</taxon>
        <taxon>Bacillati</taxon>
        <taxon>Actinomycetota</taxon>
        <taxon>Actinomycetes</taxon>
        <taxon>Micromonosporales</taxon>
        <taxon>Micromonosporaceae</taxon>
    </lineage>
</organism>
<dbReference type="Proteomes" id="UP000482800">
    <property type="component" value="Unassembled WGS sequence"/>
</dbReference>
<dbReference type="InterPro" id="IPR022694">
    <property type="entry name" value="3-OHacyl-CoA_DH"/>
</dbReference>
<name>A0A6V8KFF3_9ACTN</name>
<dbReference type="SUPFAM" id="SSF51735">
    <property type="entry name" value="NAD(P)-binding Rossmann-fold domains"/>
    <property type="match status" value="1"/>
</dbReference>
<dbReference type="GO" id="GO:0006631">
    <property type="term" value="P:fatty acid metabolic process"/>
    <property type="evidence" value="ECO:0007669"/>
    <property type="project" value="InterPro"/>
</dbReference>
<dbReference type="PANTHER" id="PTHR48075">
    <property type="entry name" value="3-HYDROXYACYL-COA DEHYDROGENASE FAMILY PROTEIN"/>
    <property type="match status" value="1"/>
</dbReference>
<dbReference type="Gene3D" id="1.10.1040.10">
    <property type="entry name" value="N-(1-d-carboxylethyl)-l-norvaline Dehydrogenase, domain 2"/>
    <property type="match status" value="1"/>
</dbReference>
<dbReference type="GO" id="GO:0016616">
    <property type="term" value="F:oxidoreductase activity, acting on the CH-OH group of donors, NAD or NADP as acceptor"/>
    <property type="evidence" value="ECO:0007669"/>
    <property type="project" value="InterPro"/>
</dbReference>
<dbReference type="SUPFAM" id="SSF48179">
    <property type="entry name" value="6-phosphogluconate dehydrogenase C-terminal domain-like"/>
    <property type="match status" value="1"/>
</dbReference>
<protein>
    <submittedName>
        <fullName evidence="8">3-hydroxybutyryl-CoA dehydrogenase</fullName>
    </submittedName>
</protein>
<dbReference type="InterPro" id="IPR006108">
    <property type="entry name" value="3HC_DH_C"/>
</dbReference>
<evidence type="ECO:0000259" key="6">
    <source>
        <dbReference type="Pfam" id="PF00725"/>
    </source>
</evidence>
<evidence type="ECO:0000259" key="7">
    <source>
        <dbReference type="Pfam" id="PF02737"/>
    </source>
</evidence>
<dbReference type="AlphaFoldDB" id="A0A6V8KFF3"/>
<comment type="similarity">
    <text evidence="2">Belongs to the 3-hydroxyacyl-CoA dehydrogenase family.</text>
</comment>
<feature type="domain" description="3-hydroxyacyl-CoA dehydrogenase NAD binding" evidence="7">
    <location>
        <begin position="10"/>
        <end position="184"/>
    </location>
</feature>
<accession>A0A6V8KFF3</accession>
<feature type="site" description="Important for catalytic activity" evidence="4">
    <location>
        <position position="141"/>
    </location>
</feature>
<comment type="caution">
    <text evidence="8">The sequence shown here is derived from an EMBL/GenBank/DDBJ whole genome shotgun (WGS) entry which is preliminary data.</text>
</comment>
<dbReference type="PIRSF" id="PIRSF000105">
    <property type="entry name" value="HCDH"/>
    <property type="match status" value="1"/>
</dbReference>
<evidence type="ECO:0000256" key="1">
    <source>
        <dbReference type="ARBA" id="ARBA00005086"/>
    </source>
</evidence>
<proteinExistence type="inferred from homology"/>
<dbReference type="Gene3D" id="3.40.50.720">
    <property type="entry name" value="NAD(P)-binding Rossmann-like Domain"/>
    <property type="match status" value="1"/>
</dbReference>
<reference evidence="8 9" key="1">
    <citation type="submission" date="2020-03" db="EMBL/GenBank/DDBJ databases">
        <title>Whole genome shotgun sequence of Phytohabitans houttuyneae NBRC 108639.</title>
        <authorList>
            <person name="Komaki H."/>
            <person name="Tamura T."/>
        </authorList>
    </citation>
    <scope>NUCLEOTIDE SEQUENCE [LARGE SCALE GENOMIC DNA]</scope>
    <source>
        <strain evidence="8 9">NBRC 108639</strain>
    </source>
</reference>
<dbReference type="GO" id="GO:0070403">
    <property type="term" value="F:NAD+ binding"/>
    <property type="evidence" value="ECO:0007669"/>
    <property type="project" value="InterPro"/>
</dbReference>
<dbReference type="Pfam" id="PF02737">
    <property type="entry name" value="3HCDH_N"/>
    <property type="match status" value="1"/>
</dbReference>
<dbReference type="InterPro" id="IPR008927">
    <property type="entry name" value="6-PGluconate_DH-like_C_sf"/>
</dbReference>
<keyword evidence="5" id="KW-1133">Transmembrane helix</keyword>
<dbReference type="InterPro" id="IPR036291">
    <property type="entry name" value="NAD(P)-bd_dom_sf"/>
</dbReference>
<reference evidence="8 9" key="2">
    <citation type="submission" date="2020-03" db="EMBL/GenBank/DDBJ databases">
        <authorList>
            <person name="Ichikawa N."/>
            <person name="Kimura A."/>
            <person name="Kitahashi Y."/>
            <person name="Uohara A."/>
        </authorList>
    </citation>
    <scope>NUCLEOTIDE SEQUENCE [LARGE SCALE GENOMIC DNA]</scope>
    <source>
        <strain evidence="8 9">NBRC 108639</strain>
    </source>
</reference>
<keyword evidence="3" id="KW-0560">Oxidoreductase</keyword>
<dbReference type="EMBL" id="BLPF01000002">
    <property type="protein sequence ID" value="GFJ80789.1"/>
    <property type="molecule type" value="Genomic_DNA"/>
</dbReference>
<keyword evidence="5" id="KW-0472">Membrane</keyword>
<sequence length="289" mass="30011">MNERETARRVAVFGGGVMGVGIGTLLVGHGVPVTLIEVDRERAARARTGIAGQLRHAQLMGVLPPDRPAGDLATGVSVTDAAGSTVVIEAVTEDSGLKAKLLAEVAAVVAAGTPLVTNTSSIPVDELAGALPDPTSLVGTHFMNPAYLIKAVEVIRGSRTGEPAMAAVTALLTSIGRAPTVVRDAPGFVTSRLLHPMINDAVRVVQEGTAGVEDVDALMRGCLGHPTGPLRTADLIGLDNLADSLRVLYERTADPGCQPAELLLRKVRDGHLGRKSGRGFYDDYGRALP</sequence>
<gene>
    <name evidence="8" type="primary">paaH_2</name>
    <name evidence="8" type="ORF">Phou_049690</name>
</gene>
<dbReference type="InterPro" id="IPR013328">
    <property type="entry name" value="6PGD_dom2"/>
</dbReference>
<dbReference type="RefSeq" id="WP_173059073.1">
    <property type="nucleotide sequence ID" value="NZ_BAABGO010000070.1"/>
</dbReference>
<evidence type="ECO:0000313" key="8">
    <source>
        <dbReference type="EMBL" id="GFJ80789.1"/>
    </source>
</evidence>
<feature type="domain" description="3-hydroxyacyl-CoA dehydrogenase C-terminal" evidence="6">
    <location>
        <begin position="187"/>
        <end position="282"/>
    </location>
</feature>
<dbReference type="InterPro" id="IPR006176">
    <property type="entry name" value="3-OHacyl-CoA_DH_NAD-bd"/>
</dbReference>
<evidence type="ECO:0000256" key="5">
    <source>
        <dbReference type="SAM" id="Phobius"/>
    </source>
</evidence>
<comment type="pathway">
    <text evidence="1">Lipid metabolism; butanoate metabolism.</text>
</comment>
<keyword evidence="9" id="KW-1185">Reference proteome</keyword>
<evidence type="ECO:0000256" key="4">
    <source>
        <dbReference type="PIRSR" id="PIRSR000105-1"/>
    </source>
</evidence>
<keyword evidence="5" id="KW-0812">Transmembrane</keyword>
<feature type="transmembrane region" description="Helical" evidence="5">
    <location>
        <begin position="12"/>
        <end position="31"/>
    </location>
</feature>
<evidence type="ECO:0000313" key="9">
    <source>
        <dbReference type="Proteomes" id="UP000482800"/>
    </source>
</evidence>